<dbReference type="Pfam" id="PF20684">
    <property type="entry name" value="Fung_rhodopsin"/>
    <property type="match status" value="1"/>
</dbReference>
<dbReference type="AlphaFoldDB" id="A0A9P4J957"/>
<evidence type="ECO:0000313" key="3">
    <source>
        <dbReference type="Proteomes" id="UP000799439"/>
    </source>
</evidence>
<comment type="caution">
    <text evidence="2">The sequence shown here is derived from an EMBL/GenBank/DDBJ whole genome shotgun (WGS) entry which is preliminary data.</text>
</comment>
<organism evidence="2 3">
    <name type="scientific">Myriangium duriaei CBS 260.36</name>
    <dbReference type="NCBI Taxonomy" id="1168546"/>
    <lineage>
        <taxon>Eukaryota</taxon>
        <taxon>Fungi</taxon>
        <taxon>Dikarya</taxon>
        <taxon>Ascomycota</taxon>
        <taxon>Pezizomycotina</taxon>
        <taxon>Dothideomycetes</taxon>
        <taxon>Dothideomycetidae</taxon>
        <taxon>Myriangiales</taxon>
        <taxon>Myriangiaceae</taxon>
        <taxon>Myriangium</taxon>
    </lineage>
</organism>
<dbReference type="OrthoDB" id="3934549at2759"/>
<dbReference type="InterPro" id="IPR049326">
    <property type="entry name" value="Rhodopsin_dom_fungi"/>
</dbReference>
<evidence type="ECO:0000259" key="1">
    <source>
        <dbReference type="Pfam" id="PF20684"/>
    </source>
</evidence>
<dbReference type="EMBL" id="ML996082">
    <property type="protein sequence ID" value="KAF2156365.1"/>
    <property type="molecule type" value="Genomic_DNA"/>
</dbReference>
<sequence>MSHPLSIKIKIFFLMGVGTLPGIISILRTTSIPDVSKVSNATRDYADLMMYCALEFVLDIVLNSIQVSRPLFEGILDKSKPTRLMETLEGSRTWNHHGKVQSLRMPSVLGPQWLRKKSRNNRKYPYSLW</sequence>
<keyword evidence="3" id="KW-1185">Reference proteome</keyword>
<dbReference type="Proteomes" id="UP000799439">
    <property type="component" value="Unassembled WGS sequence"/>
</dbReference>
<reference evidence="2" key="1">
    <citation type="journal article" date="2020" name="Stud. Mycol.">
        <title>101 Dothideomycetes genomes: a test case for predicting lifestyles and emergence of pathogens.</title>
        <authorList>
            <person name="Haridas S."/>
            <person name="Albert R."/>
            <person name="Binder M."/>
            <person name="Bloem J."/>
            <person name="Labutti K."/>
            <person name="Salamov A."/>
            <person name="Andreopoulos B."/>
            <person name="Baker S."/>
            <person name="Barry K."/>
            <person name="Bills G."/>
            <person name="Bluhm B."/>
            <person name="Cannon C."/>
            <person name="Castanera R."/>
            <person name="Culley D."/>
            <person name="Daum C."/>
            <person name="Ezra D."/>
            <person name="Gonzalez J."/>
            <person name="Henrissat B."/>
            <person name="Kuo A."/>
            <person name="Liang C."/>
            <person name="Lipzen A."/>
            <person name="Lutzoni F."/>
            <person name="Magnuson J."/>
            <person name="Mondo S."/>
            <person name="Nolan M."/>
            <person name="Ohm R."/>
            <person name="Pangilinan J."/>
            <person name="Park H.-J."/>
            <person name="Ramirez L."/>
            <person name="Alfaro M."/>
            <person name="Sun H."/>
            <person name="Tritt A."/>
            <person name="Yoshinaga Y."/>
            <person name="Zwiers L.-H."/>
            <person name="Turgeon B."/>
            <person name="Goodwin S."/>
            <person name="Spatafora J."/>
            <person name="Crous P."/>
            <person name="Grigoriev I."/>
        </authorList>
    </citation>
    <scope>NUCLEOTIDE SEQUENCE</scope>
    <source>
        <strain evidence="2">CBS 260.36</strain>
    </source>
</reference>
<gene>
    <name evidence="2" type="ORF">K461DRAFT_94858</name>
</gene>
<protein>
    <recommendedName>
        <fullName evidence="1">Rhodopsin domain-containing protein</fullName>
    </recommendedName>
</protein>
<name>A0A9P4J957_9PEZI</name>
<accession>A0A9P4J957</accession>
<evidence type="ECO:0000313" key="2">
    <source>
        <dbReference type="EMBL" id="KAF2156365.1"/>
    </source>
</evidence>
<proteinExistence type="predicted"/>
<feature type="domain" description="Rhodopsin" evidence="1">
    <location>
        <begin position="4"/>
        <end position="73"/>
    </location>
</feature>